<keyword evidence="3" id="KW-0067">ATP-binding</keyword>
<dbReference type="InterPro" id="IPR027417">
    <property type="entry name" value="P-loop_NTPase"/>
</dbReference>
<dbReference type="GO" id="GO:0003682">
    <property type="term" value="F:chromatin binding"/>
    <property type="evidence" value="ECO:0007669"/>
    <property type="project" value="TreeGrafter"/>
</dbReference>
<dbReference type="SUPFAM" id="SSF54160">
    <property type="entry name" value="Chromo domain-like"/>
    <property type="match status" value="1"/>
</dbReference>
<organism evidence="7 8">
    <name type="scientific">Meloidogyne hapla</name>
    <name type="common">Root-knot nematode worm</name>
    <dbReference type="NCBI Taxonomy" id="6305"/>
    <lineage>
        <taxon>Eukaryota</taxon>
        <taxon>Metazoa</taxon>
        <taxon>Ecdysozoa</taxon>
        <taxon>Nematoda</taxon>
        <taxon>Chromadorea</taxon>
        <taxon>Rhabditida</taxon>
        <taxon>Tylenchina</taxon>
        <taxon>Tylenchomorpha</taxon>
        <taxon>Tylenchoidea</taxon>
        <taxon>Meloidogynidae</taxon>
        <taxon>Meloidogyninae</taxon>
        <taxon>Meloidogyne</taxon>
    </lineage>
</organism>
<keyword evidence="4" id="KW-0539">Nucleus</keyword>
<feature type="domain" description="Helicase ATP-binding" evidence="6">
    <location>
        <begin position="1071"/>
        <end position="1184"/>
    </location>
</feature>
<dbReference type="PANTHER" id="PTHR45623:SF11">
    <property type="entry name" value="KISMET, ISOFORM C"/>
    <property type="match status" value="1"/>
</dbReference>
<feature type="compositionally biased region" description="Basic and acidic residues" evidence="5">
    <location>
        <begin position="816"/>
        <end position="825"/>
    </location>
</feature>
<evidence type="ECO:0000313" key="7">
    <source>
        <dbReference type="Proteomes" id="UP000095281"/>
    </source>
</evidence>
<dbReference type="InterPro" id="IPR038718">
    <property type="entry name" value="SNF2-like_sf"/>
</dbReference>
<feature type="region of interest" description="Disordered" evidence="5">
    <location>
        <begin position="683"/>
        <end position="718"/>
    </location>
</feature>
<protein>
    <submittedName>
        <fullName evidence="8">Helicase ATP-binding domain-containing protein</fullName>
    </submittedName>
</protein>
<dbReference type="PANTHER" id="PTHR45623">
    <property type="entry name" value="CHROMODOMAIN-HELICASE-DNA-BINDING PROTEIN 3-RELATED-RELATED"/>
    <property type="match status" value="1"/>
</dbReference>
<reference evidence="8" key="1">
    <citation type="submission" date="2016-11" db="UniProtKB">
        <authorList>
            <consortium name="WormBaseParasite"/>
        </authorList>
    </citation>
    <scope>IDENTIFICATION</scope>
</reference>
<evidence type="ECO:0000256" key="4">
    <source>
        <dbReference type="ARBA" id="ARBA00023242"/>
    </source>
</evidence>
<proteinExistence type="predicted"/>
<dbReference type="GO" id="GO:0003677">
    <property type="term" value="F:DNA binding"/>
    <property type="evidence" value="ECO:0007669"/>
    <property type="project" value="TreeGrafter"/>
</dbReference>
<evidence type="ECO:0000256" key="2">
    <source>
        <dbReference type="ARBA" id="ARBA00022741"/>
    </source>
</evidence>
<feature type="compositionally biased region" description="Basic and acidic residues" evidence="5">
    <location>
        <begin position="756"/>
        <end position="775"/>
    </location>
</feature>
<dbReference type="InterPro" id="IPR000953">
    <property type="entry name" value="Chromo/chromo_shadow_dom"/>
</dbReference>
<dbReference type="InterPro" id="IPR016197">
    <property type="entry name" value="Chromo-like_dom_sf"/>
</dbReference>
<accession>A0A1I8BMB3</accession>
<keyword evidence="7" id="KW-1185">Reference proteome</keyword>
<dbReference type="GO" id="GO:0042393">
    <property type="term" value="F:histone binding"/>
    <property type="evidence" value="ECO:0007669"/>
    <property type="project" value="TreeGrafter"/>
</dbReference>
<dbReference type="GO" id="GO:0005634">
    <property type="term" value="C:nucleus"/>
    <property type="evidence" value="ECO:0007669"/>
    <property type="project" value="UniProtKB-SubCell"/>
</dbReference>
<evidence type="ECO:0000256" key="3">
    <source>
        <dbReference type="ARBA" id="ARBA00022840"/>
    </source>
</evidence>
<evidence type="ECO:0000256" key="1">
    <source>
        <dbReference type="ARBA" id="ARBA00004123"/>
    </source>
</evidence>
<evidence type="ECO:0000313" key="8">
    <source>
        <dbReference type="WBParaSite" id="MhA1_Contig301.frz3.gene14"/>
    </source>
</evidence>
<dbReference type="Proteomes" id="UP000095281">
    <property type="component" value="Unplaced"/>
</dbReference>
<dbReference type="Gene3D" id="3.40.50.10810">
    <property type="entry name" value="Tandem AAA-ATPase domain"/>
    <property type="match status" value="2"/>
</dbReference>
<dbReference type="GO" id="GO:0000785">
    <property type="term" value="C:chromatin"/>
    <property type="evidence" value="ECO:0007669"/>
    <property type="project" value="TreeGrafter"/>
</dbReference>
<dbReference type="AlphaFoldDB" id="A0A1I8BMB3"/>
<dbReference type="GO" id="GO:0005524">
    <property type="term" value="F:ATP binding"/>
    <property type="evidence" value="ECO:0007669"/>
    <property type="project" value="UniProtKB-KW"/>
</dbReference>
<feature type="compositionally biased region" description="Basic residues" evidence="5">
    <location>
        <begin position="776"/>
        <end position="787"/>
    </location>
</feature>
<dbReference type="GO" id="GO:0016887">
    <property type="term" value="F:ATP hydrolysis activity"/>
    <property type="evidence" value="ECO:0007669"/>
    <property type="project" value="TreeGrafter"/>
</dbReference>
<evidence type="ECO:0000259" key="6">
    <source>
        <dbReference type="PROSITE" id="PS51192"/>
    </source>
</evidence>
<dbReference type="SUPFAM" id="SSF52540">
    <property type="entry name" value="P-loop containing nucleoside triphosphate hydrolases"/>
    <property type="match status" value="1"/>
</dbReference>
<dbReference type="InterPro" id="IPR000330">
    <property type="entry name" value="SNF2_N"/>
</dbReference>
<sequence>MPIQSQQRLQTQELKSVVSQIEEQQHHNSLGPYQQKHVQLGSVHGSQQQCNRQQYLQTGNGITNSAVVGYPTPYQTGYSPNIIQNQANQVQYQLMADGSEVPVSSSIGIAPPHHQPSYLSNPYNITRQQQQHQHIYRELFECDQQLASLIPQVQQNPELAMRVEKIQIRRQYLHAQLMQINYAMNTAVSAAMGSDTTGGHLHSSGGFTIYELPYLITIFLYCKFTEMQLSTSSHSVATSQFSGQYSPQFSGQSSQHQVGLHFPACHQQKLANHNSNPYSQQQNCVQLQQYHPTPPVPPAPYHSYAVGANIIQQPLSPTTTRQYQQHQQIASIQQYIPPLPNMSSPSVAVMSASNQVQVNIRPELPGRTLISVYHGQNIQPNMSQPAISSASMNYDVPEMQQMVNYKSQRQYQFPNRDDQQQDQSAKDSIPPEPLPPNLSREHKRRQQQKLQQQEQEECFDQLCLQSPDTIQPNTSAESESRLPSPPSPPMSLTSVSLSFFACETTATFSRTFPMCMLEVVEATHEAPKPNYSNTLLKANEASNKTLELNEIDNRSSEQTVQEAHHFHLSDQVKKVEITEVEVTKNDKQGDINEQIRAEHLPIQSHFKKSELVMDKSIVDEHIANDEVRNFDAIIIRNESKRGIKRRFGEDSKYLEKVNDYQILEGFDKIIQEPLVETTIELKSESTSRTQVEEKAEKAEESVADECLQDDSSTKETTPVDDFSFAFQTTSVNTYNSFSSTRKSARNTKSKRKKRKMDWNKPHDDDYVTGRSEKRPKINKRANVKRKSGSSVTADETYLDELDNEFFTEKRLSRKKETGKRAKYGEESDNEDDILNPLPEQKETKESRIVERVLGVRFAKMIISNNDLVDKNDTLDDKKMGLESKSFLKCNEEVCSISEEANKEIKDDSTKTQGSIENDVDLTKLLINDNKTVSNEELQTGEISSNLEMLLKDSEQVEEVYVKFKGFSYLHCEWKTIQELEALGDKRVASKLNRWKLKFGSDLSTTDVNVQEDDEDQRDFFNEDYTVVSRILDETYDKKEHQQYEFSSRLAIPKDKVYNNDNILREYQHEGVPLSTLGNWEREFNEWAPEINAIVYHGGAVSRKIIRDYEFFYKKADGRRRNVPKFDALITTYEDEAHRIKNRNCKLLQSGLLSLRMNHRVLLTGTPLQNNIQELFSLLNFLEPEQFGLLSLKRLCTLYIITLA</sequence>
<feature type="region of interest" description="Disordered" evidence="5">
    <location>
        <begin position="736"/>
        <end position="792"/>
    </location>
</feature>
<feature type="region of interest" description="Disordered" evidence="5">
    <location>
        <begin position="816"/>
        <end position="845"/>
    </location>
</feature>
<dbReference type="InterPro" id="IPR014001">
    <property type="entry name" value="Helicase_ATP-bd"/>
</dbReference>
<dbReference type="SMART" id="SM00298">
    <property type="entry name" value="CHROMO"/>
    <property type="match status" value="1"/>
</dbReference>
<dbReference type="PROSITE" id="PS51192">
    <property type="entry name" value="HELICASE_ATP_BIND_1"/>
    <property type="match status" value="1"/>
</dbReference>
<dbReference type="Pfam" id="PF00176">
    <property type="entry name" value="SNF2-rel_dom"/>
    <property type="match status" value="1"/>
</dbReference>
<feature type="compositionally biased region" description="Basic and acidic residues" evidence="5">
    <location>
        <begin position="683"/>
        <end position="700"/>
    </location>
</feature>
<dbReference type="GO" id="GO:0140658">
    <property type="term" value="F:ATP-dependent chromatin remodeler activity"/>
    <property type="evidence" value="ECO:0007669"/>
    <property type="project" value="TreeGrafter"/>
</dbReference>
<keyword evidence="2" id="KW-0547">Nucleotide-binding</keyword>
<dbReference type="WBParaSite" id="MhA1_Contig301.frz3.gene14">
    <property type="protein sequence ID" value="MhA1_Contig301.frz3.gene14"/>
    <property type="gene ID" value="MhA1_Contig301.frz3.gene14"/>
</dbReference>
<dbReference type="GO" id="GO:0010468">
    <property type="term" value="P:regulation of gene expression"/>
    <property type="evidence" value="ECO:0007669"/>
    <property type="project" value="TreeGrafter"/>
</dbReference>
<dbReference type="Gene3D" id="2.40.50.40">
    <property type="match status" value="1"/>
</dbReference>
<feature type="compositionally biased region" description="Polar residues" evidence="5">
    <location>
        <begin position="463"/>
        <end position="477"/>
    </location>
</feature>
<feature type="compositionally biased region" description="Basic residues" evidence="5">
    <location>
        <begin position="742"/>
        <end position="755"/>
    </location>
</feature>
<feature type="region of interest" description="Disordered" evidence="5">
    <location>
        <begin position="411"/>
        <end position="491"/>
    </location>
</feature>
<name>A0A1I8BMB3_MELHA</name>
<comment type="subcellular location">
    <subcellularLocation>
        <location evidence="1">Nucleus</location>
    </subcellularLocation>
</comment>
<evidence type="ECO:0000256" key="5">
    <source>
        <dbReference type="SAM" id="MobiDB-lite"/>
    </source>
</evidence>